<evidence type="ECO:0000313" key="1">
    <source>
        <dbReference type="EMBL" id="CAF0850880.1"/>
    </source>
</evidence>
<dbReference type="OrthoDB" id="10292889at2759"/>
<proteinExistence type="predicted"/>
<dbReference type="AlphaFoldDB" id="A0A814IQ24"/>
<sequence length="192" mass="21960">MRNINEVVLFDEEDVKQSRTIRVELDEILESIQIHWRQVADPDFMKVFPDLDELLKAISEFYGKSESILELFYKVIRNTGADKETAHRLAKLMVRAFPVAEPKEDSTESDIENRGGITLTVQVIKAALDKYWNDIPEWIQDDLNLDDVKKGVDKYVAISDTIEDMFYQIAKEQGANDIAAKAIAKVLMALLP</sequence>
<comment type="caution">
    <text evidence="2">The sequence shown here is derived from an EMBL/GenBank/DDBJ whole genome shotgun (WGS) entry which is preliminary data.</text>
</comment>
<evidence type="ECO:0000313" key="3">
    <source>
        <dbReference type="EMBL" id="CAF3636115.1"/>
    </source>
</evidence>
<reference evidence="2" key="1">
    <citation type="submission" date="2021-02" db="EMBL/GenBank/DDBJ databases">
        <authorList>
            <person name="Nowell W R."/>
        </authorList>
    </citation>
    <scope>NUCLEOTIDE SEQUENCE</scope>
</reference>
<dbReference type="Proteomes" id="UP000677228">
    <property type="component" value="Unassembled WGS sequence"/>
</dbReference>
<evidence type="ECO:0000313" key="5">
    <source>
        <dbReference type="Proteomes" id="UP000663829"/>
    </source>
</evidence>
<dbReference type="EMBL" id="CAJOBA010002234">
    <property type="protein sequence ID" value="CAF3636115.1"/>
    <property type="molecule type" value="Genomic_DNA"/>
</dbReference>
<keyword evidence="5" id="KW-1185">Reference proteome</keyword>
<name>A0A814IQ24_9BILA</name>
<evidence type="ECO:0000313" key="4">
    <source>
        <dbReference type="EMBL" id="CAF3798036.1"/>
    </source>
</evidence>
<gene>
    <name evidence="2" type="ORF">GPM918_LOCUS15078</name>
    <name evidence="1" type="ORF">OVA965_LOCUS7136</name>
    <name evidence="4" type="ORF">SRO942_LOCUS15078</name>
    <name evidence="3" type="ORF">TMI583_LOCUS7132</name>
</gene>
<dbReference type="EMBL" id="CAJOBC010003727">
    <property type="protein sequence ID" value="CAF3798036.1"/>
    <property type="molecule type" value="Genomic_DNA"/>
</dbReference>
<protein>
    <submittedName>
        <fullName evidence="2">Uncharacterized protein</fullName>
    </submittedName>
</protein>
<dbReference type="Proteomes" id="UP000663829">
    <property type="component" value="Unassembled WGS sequence"/>
</dbReference>
<dbReference type="Proteomes" id="UP000681722">
    <property type="component" value="Unassembled WGS sequence"/>
</dbReference>
<dbReference type="Proteomes" id="UP000682733">
    <property type="component" value="Unassembled WGS sequence"/>
</dbReference>
<dbReference type="EMBL" id="CAJNOK010002234">
    <property type="protein sequence ID" value="CAF0850880.1"/>
    <property type="molecule type" value="Genomic_DNA"/>
</dbReference>
<dbReference type="EMBL" id="CAJNOQ010003727">
    <property type="protein sequence ID" value="CAF1026944.1"/>
    <property type="molecule type" value="Genomic_DNA"/>
</dbReference>
<evidence type="ECO:0000313" key="2">
    <source>
        <dbReference type="EMBL" id="CAF1026944.1"/>
    </source>
</evidence>
<accession>A0A814IQ24</accession>
<organism evidence="2 5">
    <name type="scientific">Didymodactylos carnosus</name>
    <dbReference type="NCBI Taxonomy" id="1234261"/>
    <lineage>
        <taxon>Eukaryota</taxon>
        <taxon>Metazoa</taxon>
        <taxon>Spiralia</taxon>
        <taxon>Gnathifera</taxon>
        <taxon>Rotifera</taxon>
        <taxon>Eurotatoria</taxon>
        <taxon>Bdelloidea</taxon>
        <taxon>Philodinida</taxon>
        <taxon>Philodinidae</taxon>
        <taxon>Didymodactylos</taxon>
    </lineage>
</organism>